<sequence length="95" mass="10873">MDAFQFNKEVKPLLKGYSVEYSTFANGDFGNLERIELEGFNKLATVEFWSEGWIGIDIYDCACDEQVMNILLSPEEKDLVPKAFEKLLDTLNRNG</sequence>
<accession>A0A2C5W538</accession>
<evidence type="ECO:0000313" key="2">
    <source>
        <dbReference type="Proteomes" id="UP000222460"/>
    </source>
</evidence>
<dbReference type="AlphaFoldDB" id="A0A2C5W538"/>
<reference evidence="2" key="1">
    <citation type="submission" date="2017-10" db="EMBL/GenBank/DDBJ databases">
        <title>FDA dAtabase for Regulatory Grade micrObial Sequences (FDA-ARGOS): Supporting development and validation of Infectious Disease Dx tests.</title>
        <authorList>
            <person name="Goldberg B."/>
            <person name="Campos J."/>
            <person name="Tallon L."/>
            <person name="Sadzewicz L."/>
            <person name="Ott S."/>
            <person name="Zhao X."/>
            <person name="Nagaraj S."/>
            <person name="Vavikolanu K."/>
            <person name="Aluvathingal J."/>
            <person name="Nadendla S."/>
            <person name="Geyer C."/>
            <person name="Sichtig H."/>
        </authorList>
    </citation>
    <scope>NUCLEOTIDE SEQUENCE [LARGE SCALE GENOMIC DNA]</scope>
    <source>
        <strain evidence="2">FDAARGOS_376</strain>
    </source>
</reference>
<dbReference type="Proteomes" id="UP000222460">
    <property type="component" value="Unassembled WGS sequence"/>
</dbReference>
<comment type="caution">
    <text evidence="1">The sequence shown here is derived from an EMBL/GenBank/DDBJ whole genome shotgun (WGS) entry which is preliminary data.</text>
</comment>
<proteinExistence type="predicted"/>
<evidence type="ECO:0000313" key="1">
    <source>
        <dbReference type="EMBL" id="PHH39352.1"/>
    </source>
</evidence>
<dbReference type="EMBL" id="PDKZ01000002">
    <property type="protein sequence ID" value="PHH39352.1"/>
    <property type="molecule type" value="Genomic_DNA"/>
</dbReference>
<protein>
    <submittedName>
        <fullName evidence="1">Uncharacterized protein</fullName>
    </submittedName>
</protein>
<organism evidence="1 2">
    <name type="scientific">Pseudomonas putida</name>
    <name type="common">Arthrobacter siderocapsulatus</name>
    <dbReference type="NCBI Taxonomy" id="303"/>
    <lineage>
        <taxon>Bacteria</taxon>
        <taxon>Pseudomonadati</taxon>
        <taxon>Pseudomonadota</taxon>
        <taxon>Gammaproteobacteria</taxon>
        <taxon>Pseudomonadales</taxon>
        <taxon>Pseudomonadaceae</taxon>
        <taxon>Pseudomonas</taxon>
    </lineage>
</organism>
<dbReference type="RefSeq" id="WP_098964307.1">
    <property type="nucleotide sequence ID" value="NZ_PDKZ01000002.1"/>
</dbReference>
<name>A0A2C5W538_PSEPU</name>
<gene>
    <name evidence="1" type="ORF">CRX57_03935</name>
</gene>